<feature type="compositionally biased region" description="Basic and acidic residues" evidence="1">
    <location>
        <begin position="69"/>
        <end position="95"/>
    </location>
</feature>
<organism evidence="2 3">
    <name type="scientific">Streptomyces meridianus</name>
    <dbReference type="NCBI Taxonomy" id="2938945"/>
    <lineage>
        <taxon>Bacteria</taxon>
        <taxon>Bacillati</taxon>
        <taxon>Actinomycetota</taxon>
        <taxon>Actinomycetes</taxon>
        <taxon>Kitasatosporales</taxon>
        <taxon>Streptomycetaceae</taxon>
        <taxon>Streptomyces</taxon>
    </lineage>
</organism>
<dbReference type="Proteomes" id="UP001167160">
    <property type="component" value="Unassembled WGS sequence"/>
</dbReference>
<gene>
    <name evidence="2" type="ORF">M1E25_18450</name>
</gene>
<keyword evidence="3" id="KW-1185">Reference proteome</keyword>
<feature type="compositionally biased region" description="Basic and acidic residues" evidence="1">
    <location>
        <begin position="135"/>
        <end position="147"/>
    </location>
</feature>
<proteinExistence type="predicted"/>
<evidence type="ECO:0000313" key="3">
    <source>
        <dbReference type="Proteomes" id="UP001167160"/>
    </source>
</evidence>
<feature type="compositionally biased region" description="Basic and acidic residues" evidence="1">
    <location>
        <begin position="206"/>
        <end position="215"/>
    </location>
</feature>
<protein>
    <submittedName>
        <fullName evidence="2">Uncharacterized protein</fullName>
    </submittedName>
</protein>
<reference evidence="2" key="1">
    <citation type="journal article" date="2023" name="Int. J. Syst. Evol. Microbiol.">
        <title>Streptomyces meridianus sp. nov. isolated from brackish water of the Tagus estuary in Alcochete, Portugal.</title>
        <authorList>
            <person name="Santos J.D.N."/>
            <person name="Klimek D."/>
            <person name="Calusinska M."/>
            <person name="Lobo Da Cunha A."/>
            <person name="Catita J."/>
            <person name="Goncalves H."/>
            <person name="Gonzalez I."/>
            <person name="Reyes F."/>
            <person name="Lage O.M."/>
        </authorList>
    </citation>
    <scope>NUCLEOTIDE SEQUENCE</scope>
    <source>
        <strain evidence="2">MTZ3.1</strain>
    </source>
</reference>
<dbReference type="RefSeq" id="WP_251416966.1">
    <property type="nucleotide sequence ID" value="NZ_JAMQGM010000039.1"/>
</dbReference>
<evidence type="ECO:0000256" key="1">
    <source>
        <dbReference type="SAM" id="MobiDB-lite"/>
    </source>
</evidence>
<feature type="compositionally biased region" description="Basic and acidic residues" evidence="1">
    <location>
        <begin position="24"/>
        <end position="33"/>
    </location>
</feature>
<name>A0ABT0XBY1_9ACTN</name>
<sequence length="317" mass="33519">MTARPEERSEFDPVAEHGSSPEKPLLRSDEHVGEPAAKPSGKQSGGLLDKLGKHVGMGAGSHPGKSVNRRTDEGVDKRPDERTLREESRERHTRETGPVPSGEPGAPARPGSHAGAAGQPGRDAERMAPEQPPADPRDEHRGADRHTGSQPVDAGHALAERMAGTTRDGTLPAQRTSPPGGDGHPGHAPHHGHEGSAPPQDPPAGGDRDFGADARHAHRPHGADDVPGTAPVLADRAGAAEKRLHEAVTGFVDDPRSSVEAADALLEEIATVFTEALAERRRALRDGWHGGSEVTDTEDLRSSLRGYRDLVARLLHV</sequence>
<feature type="compositionally biased region" description="Basic and acidic residues" evidence="1">
    <location>
        <begin position="1"/>
        <end position="15"/>
    </location>
</feature>
<feature type="region of interest" description="Disordered" evidence="1">
    <location>
        <begin position="1"/>
        <end position="238"/>
    </location>
</feature>
<comment type="caution">
    <text evidence="2">The sequence shown here is derived from an EMBL/GenBank/DDBJ whole genome shotgun (WGS) entry which is preliminary data.</text>
</comment>
<evidence type="ECO:0000313" key="2">
    <source>
        <dbReference type="EMBL" id="MCM2579304.1"/>
    </source>
</evidence>
<accession>A0ABT0XBY1</accession>
<dbReference type="EMBL" id="JAMQGM010000039">
    <property type="protein sequence ID" value="MCM2579304.1"/>
    <property type="molecule type" value="Genomic_DNA"/>
</dbReference>